<evidence type="ECO:0000313" key="8">
    <source>
        <dbReference type="Proteomes" id="UP000005238"/>
    </source>
</evidence>
<proteinExistence type="predicted"/>
<organism evidence="7 8">
    <name type="scientific">Phytophthora ramorum</name>
    <name type="common">Sudden oak death agent</name>
    <dbReference type="NCBI Taxonomy" id="164328"/>
    <lineage>
        <taxon>Eukaryota</taxon>
        <taxon>Sar</taxon>
        <taxon>Stramenopiles</taxon>
        <taxon>Oomycota</taxon>
        <taxon>Peronosporomycetes</taxon>
        <taxon>Peronosporales</taxon>
        <taxon>Peronosporaceae</taxon>
        <taxon>Phytophthora</taxon>
    </lineage>
</organism>
<feature type="transmembrane region" description="Helical" evidence="6">
    <location>
        <begin position="274"/>
        <end position="296"/>
    </location>
</feature>
<dbReference type="PANTHER" id="PTHR19432:SF26">
    <property type="entry name" value="MAJOR FACILITATOR SUPERFAMILY (MFS) PROFILE DOMAIN-CONTAINING PROTEIN"/>
    <property type="match status" value="1"/>
</dbReference>
<dbReference type="EMBL" id="DS566023">
    <property type="status" value="NOT_ANNOTATED_CDS"/>
    <property type="molecule type" value="Genomic_DNA"/>
</dbReference>
<dbReference type="Gene3D" id="1.20.1250.20">
    <property type="entry name" value="MFS general substrate transporter like domains"/>
    <property type="match status" value="1"/>
</dbReference>
<dbReference type="VEuPathDB" id="FungiDB:KRP22_14825"/>
<evidence type="ECO:0000256" key="4">
    <source>
        <dbReference type="ARBA" id="ARBA00022989"/>
    </source>
</evidence>
<feature type="transmembrane region" description="Helical" evidence="6">
    <location>
        <begin position="397"/>
        <end position="416"/>
    </location>
</feature>
<dbReference type="eggNOG" id="KOG0637">
    <property type="taxonomic scope" value="Eukaryota"/>
</dbReference>
<dbReference type="SUPFAM" id="SSF103473">
    <property type="entry name" value="MFS general substrate transporter"/>
    <property type="match status" value="1"/>
</dbReference>
<evidence type="ECO:0000256" key="5">
    <source>
        <dbReference type="ARBA" id="ARBA00023136"/>
    </source>
</evidence>
<dbReference type="Pfam" id="PF13347">
    <property type="entry name" value="MFS_2"/>
    <property type="match status" value="1"/>
</dbReference>
<dbReference type="VEuPathDB" id="FungiDB:KRP23_8090"/>
<dbReference type="GO" id="GO:0008506">
    <property type="term" value="F:sucrose:proton symporter activity"/>
    <property type="evidence" value="ECO:0000318"/>
    <property type="project" value="GO_Central"/>
</dbReference>
<evidence type="ECO:0000256" key="2">
    <source>
        <dbReference type="ARBA" id="ARBA00022448"/>
    </source>
</evidence>
<keyword evidence="8" id="KW-1185">Reference proteome</keyword>
<dbReference type="GO" id="GO:0016020">
    <property type="term" value="C:membrane"/>
    <property type="evidence" value="ECO:0000318"/>
    <property type="project" value="GO_Central"/>
</dbReference>
<dbReference type="InParanoid" id="H3GML3"/>
<feature type="transmembrane region" description="Helical" evidence="6">
    <location>
        <begin position="428"/>
        <end position="448"/>
    </location>
</feature>
<evidence type="ECO:0000256" key="6">
    <source>
        <dbReference type="SAM" id="Phobius"/>
    </source>
</evidence>
<feature type="transmembrane region" description="Helical" evidence="6">
    <location>
        <begin position="247"/>
        <end position="268"/>
    </location>
</feature>
<evidence type="ECO:0008006" key="9">
    <source>
        <dbReference type="Google" id="ProtNLM"/>
    </source>
</evidence>
<feature type="transmembrane region" description="Helical" evidence="6">
    <location>
        <begin position="487"/>
        <end position="510"/>
    </location>
</feature>
<dbReference type="InterPro" id="IPR036259">
    <property type="entry name" value="MFS_trans_sf"/>
</dbReference>
<protein>
    <recommendedName>
        <fullName evidence="9">Major facilitator superfamily (MFS) profile domain-containing protein</fullName>
    </recommendedName>
</protein>
<feature type="transmembrane region" description="Helical" evidence="6">
    <location>
        <begin position="135"/>
        <end position="159"/>
    </location>
</feature>
<evidence type="ECO:0000256" key="1">
    <source>
        <dbReference type="ARBA" id="ARBA00004141"/>
    </source>
</evidence>
<feature type="transmembrane region" description="Helical" evidence="6">
    <location>
        <begin position="209"/>
        <end position="235"/>
    </location>
</feature>
<feature type="transmembrane region" description="Helical" evidence="6">
    <location>
        <begin position="516"/>
        <end position="538"/>
    </location>
</feature>
<reference evidence="8" key="1">
    <citation type="journal article" date="2006" name="Science">
        <title>Phytophthora genome sequences uncover evolutionary origins and mechanisms of pathogenesis.</title>
        <authorList>
            <person name="Tyler B.M."/>
            <person name="Tripathy S."/>
            <person name="Zhang X."/>
            <person name="Dehal P."/>
            <person name="Jiang R.H."/>
            <person name="Aerts A."/>
            <person name="Arredondo F.D."/>
            <person name="Baxter L."/>
            <person name="Bensasson D."/>
            <person name="Beynon J.L."/>
            <person name="Chapman J."/>
            <person name="Damasceno C.M."/>
            <person name="Dorrance A.E."/>
            <person name="Dou D."/>
            <person name="Dickerman A.W."/>
            <person name="Dubchak I.L."/>
            <person name="Garbelotto M."/>
            <person name="Gijzen M."/>
            <person name="Gordon S.G."/>
            <person name="Govers F."/>
            <person name="Grunwald N.J."/>
            <person name="Huang W."/>
            <person name="Ivors K.L."/>
            <person name="Jones R.W."/>
            <person name="Kamoun S."/>
            <person name="Krampis K."/>
            <person name="Lamour K.H."/>
            <person name="Lee M.K."/>
            <person name="McDonald W.H."/>
            <person name="Medina M."/>
            <person name="Meijer H.J."/>
            <person name="Nordberg E.K."/>
            <person name="Maclean D.J."/>
            <person name="Ospina-Giraldo M.D."/>
            <person name="Morris P.F."/>
            <person name="Phuntumart V."/>
            <person name="Putnam N.H."/>
            <person name="Rash S."/>
            <person name="Rose J.K."/>
            <person name="Sakihama Y."/>
            <person name="Salamov A.A."/>
            <person name="Savidor A."/>
            <person name="Scheuring C.F."/>
            <person name="Smith B.M."/>
            <person name="Sobral B.W."/>
            <person name="Terry A."/>
            <person name="Torto-Alalibo T.A."/>
            <person name="Win J."/>
            <person name="Xu Z."/>
            <person name="Zhang H."/>
            <person name="Grigoriev I.V."/>
            <person name="Rokhsar D.S."/>
            <person name="Boore J.L."/>
        </authorList>
    </citation>
    <scope>NUCLEOTIDE SEQUENCE [LARGE SCALE GENOMIC DNA]</scope>
    <source>
        <strain evidence="8">Pr102</strain>
    </source>
</reference>
<name>H3GML3_PHYRM</name>
<reference evidence="7" key="2">
    <citation type="submission" date="2015-06" db="UniProtKB">
        <authorList>
            <consortium name="EnsemblProtists"/>
        </authorList>
    </citation>
    <scope>IDENTIFICATION</scope>
    <source>
        <strain evidence="7">Pr102</strain>
    </source>
</reference>
<accession>H3GML3</accession>
<dbReference type="FunFam" id="1.20.1250.20:FF:001228">
    <property type="entry name" value="Uncharacterized protein"/>
    <property type="match status" value="1"/>
</dbReference>
<keyword evidence="3 6" id="KW-0812">Transmembrane</keyword>
<sequence length="545" mass="58144">MGSMPKSVQPWCPASQGLLICESALARLASLDPHAAASRFCDAMTAIIEVTTPSYNPAESPPRREPTVLGLPEHPPRFSTFSHLDLSDAGETKHTTGCSVPMLVLLSLPRMAINMAWSAQWAALGPYLGTMLPPFAVQLTQLIGPLSGILVAPAIGVLSDRSSCKWGRRRPFLMYGAVTSAACWMLMGYTRELGELLGDSGNESRPCTAWLTILFYTWMDITVNVVQTPAFLIIADFAGDRQTLGASIGQASSTLGSILVAGYIYIFGAAHLTLHWFLGMLSATMLASVGAVCVFVKEQVPASKDLEVGPGEEAPSALKRIGEAFCCTFHGLKTLPRTLAIYCLVLFCIQFGFTAYNGNKGQFFGIEVVGGNSTDADNCGPILCTAAQERYNHGVQIAGGLADLLFNVLGYLYSWMLPFMVYHLGARWVITVACIPQALLMVMAFSKIVALDVAIVALTAITQATIFALIVPIIVHVFGCSAHVGMYVGAVNSANCIGQLLNFLVGAALVETSMGYALPVFVGGALSFLGAVISLMALRIDMRSM</sequence>
<comment type="subcellular location">
    <subcellularLocation>
        <location evidence="1">Membrane</location>
        <topology evidence="1">Multi-pass membrane protein</topology>
    </subcellularLocation>
</comment>
<dbReference type="PANTHER" id="PTHR19432">
    <property type="entry name" value="SUGAR TRANSPORTER"/>
    <property type="match status" value="1"/>
</dbReference>
<dbReference type="OMA" id="LSMPYAM"/>
<evidence type="ECO:0000313" key="7">
    <source>
        <dbReference type="EnsemblProtists" id="Phyra77750"/>
    </source>
</evidence>
<dbReference type="EnsemblProtists" id="Phyra77750">
    <property type="protein sequence ID" value="Phyra77750"/>
    <property type="gene ID" value="Phyra77750"/>
</dbReference>
<feature type="transmembrane region" description="Helical" evidence="6">
    <location>
        <begin position="171"/>
        <end position="189"/>
    </location>
</feature>
<feature type="transmembrane region" description="Helical" evidence="6">
    <location>
        <begin position="454"/>
        <end position="475"/>
    </location>
</feature>
<dbReference type="Proteomes" id="UP000005238">
    <property type="component" value="Unassembled WGS sequence"/>
</dbReference>
<evidence type="ECO:0000256" key="3">
    <source>
        <dbReference type="ARBA" id="ARBA00022692"/>
    </source>
</evidence>
<dbReference type="HOGENOM" id="CLU_024668_0_0_1"/>
<keyword evidence="4 6" id="KW-1133">Transmembrane helix</keyword>
<keyword evidence="5 6" id="KW-0472">Membrane</keyword>
<feature type="transmembrane region" description="Helical" evidence="6">
    <location>
        <begin position="339"/>
        <end position="356"/>
    </location>
</feature>
<dbReference type="AlphaFoldDB" id="H3GML3"/>
<keyword evidence="2" id="KW-0813">Transport</keyword>